<dbReference type="Gene3D" id="3.30.200.20">
    <property type="entry name" value="Phosphorylase Kinase, domain 1"/>
    <property type="match status" value="1"/>
</dbReference>
<evidence type="ECO:0000256" key="5">
    <source>
        <dbReference type="PROSITE-ProRule" id="PRU10141"/>
    </source>
</evidence>
<dbReference type="GO" id="GO:0010506">
    <property type="term" value="P:regulation of autophagy"/>
    <property type="evidence" value="ECO:0007669"/>
    <property type="project" value="InterPro"/>
</dbReference>
<dbReference type="GO" id="GO:0004674">
    <property type="term" value="F:protein serine/threonine kinase activity"/>
    <property type="evidence" value="ECO:0007669"/>
    <property type="project" value="UniProtKB-KW"/>
</dbReference>
<evidence type="ECO:0000256" key="6">
    <source>
        <dbReference type="RuleBase" id="RU000304"/>
    </source>
</evidence>
<dbReference type="InterPro" id="IPR011009">
    <property type="entry name" value="Kinase-like_dom_sf"/>
</dbReference>
<feature type="domain" description="Protein kinase" evidence="7">
    <location>
        <begin position="20"/>
        <end position="282"/>
    </location>
</feature>
<name>A0A814K1I0_9BILA</name>
<evidence type="ECO:0000256" key="4">
    <source>
        <dbReference type="ARBA" id="ARBA00022840"/>
    </source>
</evidence>
<dbReference type="PROSITE" id="PS00107">
    <property type="entry name" value="PROTEIN_KINASE_ATP"/>
    <property type="match status" value="1"/>
</dbReference>
<keyword evidence="3" id="KW-0418">Kinase</keyword>
<dbReference type="InterPro" id="IPR045269">
    <property type="entry name" value="Atg1-like"/>
</dbReference>
<dbReference type="GO" id="GO:0005829">
    <property type="term" value="C:cytosol"/>
    <property type="evidence" value="ECO:0007669"/>
    <property type="project" value="TreeGrafter"/>
</dbReference>
<dbReference type="Pfam" id="PF00069">
    <property type="entry name" value="Pkinase"/>
    <property type="match status" value="1"/>
</dbReference>
<dbReference type="PROSITE" id="PS50011">
    <property type="entry name" value="PROTEIN_KINASE_DOM"/>
    <property type="match status" value="1"/>
</dbReference>
<evidence type="ECO:0000313" key="9">
    <source>
        <dbReference type="Proteomes" id="UP000663845"/>
    </source>
</evidence>
<comment type="similarity">
    <text evidence="6">Belongs to the protein kinase superfamily.</text>
</comment>
<dbReference type="InterPro" id="IPR000719">
    <property type="entry name" value="Prot_kinase_dom"/>
</dbReference>
<dbReference type="GO" id="GO:0005776">
    <property type="term" value="C:autophagosome"/>
    <property type="evidence" value="ECO:0007669"/>
    <property type="project" value="TreeGrafter"/>
</dbReference>
<dbReference type="AlphaFoldDB" id="A0A814K1I0"/>
<dbReference type="EMBL" id="CAJNOG010000177">
    <property type="protein sequence ID" value="CAF1043213.1"/>
    <property type="molecule type" value="Genomic_DNA"/>
</dbReference>
<dbReference type="PANTHER" id="PTHR24348:SF22">
    <property type="entry name" value="NON-SPECIFIC SERINE_THREONINE PROTEIN KINASE"/>
    <property type="match status" value="1"/>
</dbReference>
<accession>A0A814K1I0</accession>
<evidence type="ECO:0000256" key="3">
    <source>
        <dbReference type="ARBA" id="ARBA00022777"/>
    </source>
</evidence>
<evidence type="ECO:0000259" key="7">
    <source>
        <dbReference type="PROSITE" id="PS50011"/>
    </source>
</evidence>
<protein>
    <recommendedName>
        <fullName evidence="7">Protein kinase domain-containing protein</fullName>
    </recommendedName>
</protein>
<evidence type="ECO:0000313" key="8">
    <source>
        <dbReference type="EMBL" id="CAF1043213.1"/>
    </source>
</evidence>
<dbReference type="GO" id="GO:0000045">
    <property type="term" value="P:autophagosome assembly"/>
    <property type="evidence" value="ECO:0007669"/>
    <property type="project" value="TreeGrafter"/>
</dbReference>
<dbReference type="GO" id="GO:0016020">
    <property type="term" value="C:membrane"/>
    <property type="evidence" value="ECO:0007669"/>
    <property type="project" value="TreeGrafter"/>
</dbReference>
<dbReference type="GO" id="GO:0000407">
    <property type="term" value="C:phagophore assembly site"/>
    <property type="evidence" value="ECO:0007669"/>
    <property type="project" value="TreeGrafter"/>
</dbReference>
<gene>
    <name evidence="8" type="ORF">JYZ213_LOCUS18259</name>
</gene>
<dbReference type="InterPro" id="IPR017441">
    <property type="entry name" value="Protein_kinase_ATP_BS"/>
</dbReference>
<keyword evidence="6" id="KW-0723">Serine/threonine-protein kinase</keyword>
<dbReference type="SUPFAM" id="SSF56112">
    <property type="entry name" value="Protein kinase-like (PK-like)"/>
    <property type="match status" value="1"/>
</dbReference>
<dbReference type="Gene3D" id="1.10.510.10">
    <property type="entry name" value="Transferase(Phosphotransferase) domain 1"/>
    <property type="match status" value="1"/>
</dbReference>
<proteinExistence type="inferred from homology"/>
<dbReference type="GO" id="GO:0005524">
    <property type="term" value="F:ATP binding"/>
    <property type="evidence" value="ECO:0007669"/>
    <property type="project" value="UniProtKB-UniRule"/>
</dbReference>
<comment type="caution">
    <text evidence="8">The sequence shown here is derived from an EMBL/GenBank/DDBJ whole genome shotgun (WGS) entry which is preliminary data.</text>
</comment>
<feature type="binding site" evidence="5">
    <location>
        <position position="48"/>
    </location>
    <ligand>
        <name>ATP</name>
        <dbReference type="ChEBI" id="CHEBI:30616"/>
    </ligand>
</feature>
<sequence length="282" mass="32687">MSSKKKIRPNQKYNVQGQSYTLLNQIGFGRFGSVWTSTTQNGEYAAVKIVDFNHSGNNASLNERLSSFRTEIKMISKMRNEIEYVVTMYGYEFNPRYGMGFIILELADESLIDRVRNLHQRHLRSKIFDRYDYIPSKDRQEIWVQLMNIILALHRHRIVHRDIKPANLLFFGPIMKVIDFGIAQDELAGYSGNQRVAGSHPYSAPECFHGRIPITSKADIWSVGAILYFMTYGKRPEYETPQPPVGVSPTRSSLVQDVLNRCLQRNPNRRPDHRWLVQHPLT</sequence>
<keyword evidence="4 5" id="KW-0067">ATP-binding</keyword>
<dbReference type="Proteomes" id="UP000663845">
    <property type="component" value="Unassembled WGS sequence"/>
</dbReference>
<evidence type="ECO:0000256" key="2">
    <source>
        <dbReference type="ARBA" id="ARBA00022741"/>
    </source>
</evidence>
<keyword evidence="2 5" id="KW-0547">Nucleotide-binding</keyword>
<dbReference type="PROSITE" id="PS00108">
    <property type="entry name" value="PROTEIN_KINASE_ST"/>
    <property type="match status" value="1"/>
</dbReference>
<dbReference type="InterPro" id="IPR008271">
    <property type="entry name" value="Ser/Thr_kinase_AS"/>
</dbReference>
<reference evidence="8" key="1">
    <citation type="submission" date="2021-02" db="EMBL/GenBank/DDBJ databases">
        <authorList>
            <person name="Nowell W R."/>
        </authorList>
    </citation>
    <scope>NUCLEOTIDE SEQUENCE</scope>
</reference>
<organism evidence="8 9">
    <name type="scientific">Adineta steineri</name>
    <dbReference type="NCBI Taxonomy" id="433720"/>
    <lineage>
        <taxon>Eukaryota</taxon>
        <taxon>Metazoa</taxon>
        <taxon>Spiralia</taxon>
        <taxon>Gnathifera</taxon>
        <taxon>Rotifera</taxon>
        <taxon>Eurotatoria</taxon>
        <taxon>Bdelloidea</taxon>
        <taxon>Adinetida</taxon>
        <taxon>Adinetidae</taxon>
        <taxon>Adineta</taxon>
    </lineage>
</organism>
<evidence type="ECO:0000256" key="1">
    <source>
        <dbReference type="ARBA" id="ARBA00022679"/>
    </source>
</evidence>
<dbReference type="SMART" id="SM00220">
    <property type="entry name" value="S_TKc"/>
    <property type="match status" value="1"/>
</dbReference>
<dbReference type="PANTHER" id="PTHR24348">
    <property type="entry name" value="SERINE/THREONINE-PROTEIN KINASE UNC-51-RELATED"/>
    <property type="match status" value="1"/>
</dbReference>
<keyword evidence="1" id="KW-0808">Transferase</keyword>